<gene>
    <name evidence="4" type="primary">bisH</name>
</gene>
<comment type="subcellular location">
    <subcellularLocation>
        <location evidence="1">Nucleus</location>
    </subcellularLocation>
</comment>
<evidence type="ECO:0000256" key="1">
    <source>
        <dbReference type="ARBA" id="ARBA00004123"/>
    </source>
</evidence>
<dbReference type="AlphaFoldDB" id="A0A6M4ELY3"/>
<proteinExistence type="predicted"/>
<accession>A0A6M4ELY3</accession>
<organism evidence="4">
    <name type="scientific">Biscogniauxia sp</name>
    <dbReference type="NCBI Taxonomy" id="1896107"/>
    <lineage>
        <taxon>Eukaryota</taxon>
        <taxon>Fungi</taxon>
        <taxon>Dikarya</taxon>
        <taxon>Ascomycota</taxon>
        <taxon>Pezizomycotina</taxon>
        <taxon>Sordariomycetes</taxon>
        <taxon>Xylariomycetidae</taxon>
        <taxon>Xylariales</taxon>
        <taxon>Xylariaceae</taxon>
        <taxon>Biscogniauxia</taxon>
    </lineage>
</organism>
<dbReference type="Gene3D" id="4.10.240.10">
    <property type="entry name" value="Zn(2)-C6 fungal-type DNA-binding domain"/>
    <property type="match status" value="1"/>
</dbReference>
<dbReference type="SUPFAM" id="SSF57701">
    <property type="entry name" value="Zn2/Cys6 DNA-binding domain"/>
    <property type="match status" value="1"/>
</dbReference>
<sequence length="493" mass="54187">MREEQTTTARTTSCAACKDRATTCDRAKPNCTNCSRSNQKCQSHGLRLSWPRANDRRRAVVSQSSPPSSSPLTVGQISEARFVHTSHWDIELYHSLTSSVPVHTLPLLDVPMFWNPSKLEVLDRDLFEYSSASLATFGHDAAVLGNILVRVALEGKTASAAAVLQALLAFSSLHRYGLQSQAVELKIAALRSLAEGSAVPSLSAKETIQHAATGMLLCSFEVHQSSCTSGQWTGYLGGVKTVINASSIKSLLQISSDVAVLLDWVHYHDVLARFSLLHWKREGAPELPSTPTDLFCSQTSTLPPPIFSMLDLLSQICDTVASGAIPLETSDNVDDYKGFLGVMDWRIRSLPIPKVTDDSNGDGSDDVTLVVQLYQLALLLYLHRISDGLIDQPTRTQQHIDRAFAIFPRVSSCKQQFPILVIGCEARTDEQRAVVLDVISRTEKMSSSRSFNYCKRTLQAVWAQDDLAYGSNISYRDKLTSVLSHCVIVPTFV</sequence>
<dbReference type="PANTHER" id="PTHR37534">
    <property type="entry name" value="TRANSCRIPTIONAL ACTIVATOR PROTEIN UGA3"/>
    <property type="match status" value="1"/>
</dbReference>
<protein>
    <submittedName>
        <fullName evidence="4">BisH</fullName>
    </submittedName>
</protein>
<keyword evidence="2" id="KW-0539">Nucleus</keyword>
<dbReference type="PANTHER" id="PTHR37534:SF39">
    <property type="entry name" value="TRANSCRIPTION FACTOR DOMAIN-CONTAINING PROTEIN"/>
    <property type="match status" value="1"/>
</dbReference>
<dbReference type="GO" id="GO:0000976">
    <property type="term" value="F:transcription cis-regulatory region binding"/>
    <property type="evidence" value="ECO:0007669"/>
    <property type="project" value="TreeGrafter"/>
</dbReference>
<dbReference type="Pfam" id="PF11951">
    <property type="entry name" value="Fungal_trans_2"/>
    <property type="match status" value="1"/>
</dbReference>
<dbReference type="CDD" id="cd00067">
    <property type="entry name" value="GAL4"/>
    <property type="match status" value="1"/>
</dbReference>
<reference evidence="4" key="1">
    <citation type="journal article" date="2020" name="Angew. Chem. Int. Ed. Engl.">
        <title>Biosynthesis of biscognienyne B involving an unprecedented cytochrome P450-dependent alkynylation.</title>
        <authorList>
            <person name="Abe I."/>
            <person name="Lv J.M."/>
            <person name="Gao Y.H."/>
            <person name="Zhao H."/>
            <person name="Awakawa T."/>
            <person name="Liu L."/>
            <person name="Chen G.D."/>
            <person name="Yao X.S."/>
            <person name="Hu D."/>
            <person name="Gao H."/>
        </authorList>
    </citation>
    <scope>NUCLEOTIDE SEQUENCE</scope>
    <source>
        <strain evidence="4">71-10-1-1</strain>
    </source>
</reference>
<dbReference type="InterPro" id="IPR001138">
    <property type="entry name" value="Zn2Cys6_DnaBD"/>
</dbReference>
<dbReference type="GO" id="GO:0008270">
    <property type="term" value="F:zinc ion binding"/>
    <property type="evidence" value="ECO:0007669"/>
    <property type="project" value="InterPro"/>
</dbReference>
<dbReference type="GO" id="GO:0005634">
    <property type="term" value="C:nucleus"/>
    <property type="evidence" value="ECO:0007669"/>
    <property type="project" value="UniProtKB-SubCell"/>
</dbReference>
<evidence type="ECO:0000256" key="2">
    <source>
        <dbReference type="ARBA" id="ARBA00023242"/>
    </source>
</evidence>
<dbReference type="EMBL" id="MT109335">
    <property type="protein sequence ID" value="QJQ82462.1"/>
    <property type="molecule type" value="Genomic_DNA"/>
</dbReference>
<dbReference type="InterPro" id="IPR036864">
    <property type="entry name" value="Zn2-C6_fun-type_DNA-bd_sf"/>
</dbReference>
<evidence type="ECO:0000259" key="3">
    <source>
        <dbReference type="PROSITE" id="PS50048"/>
    </source>
</evidence>
<dbReference type="GO" id="GO:0000981">
    <property type="term" value="F:DNA-binding transcription factor activity, RNA polymerase II-specific"/>
    <property type="evidence" value="ECO:0007669"/>
    <property type="project" value="InterPro"/>
</dbReference>
<dbReference type="PROSITE" id="PS50048">
    <property type="entry name" value="ZN2_CY6_FUNGAL_2"/>
    <property type="match status" value="1"/>
</dbReference>
<feature type="domain" description="Zn(2)-C6 fungal-type" evidence="3">
    <location>
        <begin position="13"/>
        <end position="41"/>
    </location>
</feature>
<name>A0A6M4ELY3_9PEZI</name>
<evidence type="ECO:0000313" key="4">
    <source>
        <dbReference type="EMBL" id="QJQ82462.1"/>
    </source>
</evidence>
<dbReference type="GO" id="GO:0045944">
    <property type="term" value="P:positive regulation of transcription by RNA polymerase II"/>
    <property type="evidence" value="ECO:0007669"/>
    <property type="project" value="TreeGrafter"/>
</dbReference>
<dbReference type="InterPro" id="IPR021858">
    <property type="entry name" value="Fun_TF"/>
</dbReference>